<comment type="caution">
    <text evidence="1">The sequence shown here is derived from an EMBL/GenBank/DDBJ whole genome shotgun (WGS) entry which is preliminary data.</text>
</comment>
<organism evidence="1 2">
    <name type="scientific">Ancylostoma ceylanicum</name>
    <dbReference type="NCBI Taxonomy" id="53326"/>
    <lineage>
        <taxon>Eukaryota</taxon>
        <taxon>Metazoa</taxon>
        <taxon>Ecdysozoa</taxon>
        <taxon>Nematoda</taxon>
        <taxon>Chromadorea</taxon>
        <taxon>Rhabditida</taxon>
        <taxon>Rhabditina</taxon>
        <taxon>Rhabditomorpha</taxon>
        <taxon>Strongyloidea</taxon>
        <taxon>Ancylostomatidae</taxon>
        <taxon>Ancylostomatinae</taxon>
        <taxon>Ancylostoma</taxon>
    </lineage>
</organism>
<proteinExistence type="predicted"/>
<reference evidence="2" key="1">
    <citation type="journal article" date="2015" name="Nat. Genet.">
        <title>The genome and transcriptome of the zoonotic hookworm Ancylostoma ceylanicum identify infection-specific gene families.</title>
        <authorList>
            <person name="Schwarz E.M."/>
            <person name="Hu Y."/>
            <person name="Antoshechkin I."/>
            <person name="Miller M.M."/>
            <person name="Sternberg P.W."/>
            <person name="Aroian R.V."/>
        </authorList>
    </citation>
    <scope>NUCLEOTIDE SEQUENCE</scope>
    <source>
        <strain evidence="2">HY135</strain>
    </source>
</reference>
<gene>
    <name evidence="1" type="primary">Acey_s0247.g45</name>
    <name evidence="1" type="ORF">Y032_0247g45</name>
</gene>
<dbReference type="EMBL" id="JARK01001583">
    <property type="protein sequence ID" value="EYB88410.1"/>
    <property type="molecule type" value="Genomic_DNA"/>
</dbReference>
<evidence type="ECO:0000313" key="2">
    <source>
        <dbReference type="Proteomes" id="UP000024635"/>
    </source>
</evidence>
<dbReference type="AlphaFoldDB" id="A0A016SCN4"/>
<evidence type="ECO:0000313" key="1">
    <source>
        <dbReference type="EMBL" id="EYB88410.1"/>
    </source>
</evidence>
<keyword evidence="2" id="KW-1185">Reference proteome</keyword>
<dbReference type="Proteomes" id="UP000024635">
    <property type="component" value="Unassembled WGS sequence"/>
</dbReference>
<sequence>MEGWGESGRRVPDTDDDVVIGVVADKILCRLIWRFPFITGMQGTSHSTFARGYKLFGADGKGNDFGSIPSDDRRSRRLRRHPKLCAQLKWCAGTQ</sequence>
<name>A0A016SCN4_9BILA</name>
<accession>A0A016SCN4</accession>
<protein>
    <submittedName>
        <fullName evidence="1">Uncharacterized protein</fullName>
    </submittedName>
</protein>